<dbReference type="AlphaFoldDB" id="A0A2S5R9V2"/>
<dbReference type="GO" id="GO:0022877">
    <property type="term" value="F:protein-N(PI)-phosphohistidine-fructose phosphotransferase system transporter activity"/>
    <property type="evidence" value="ECO:0007669"/>
    <property type="project" value="InterPro"/>
</dbReference>
<accession>A0A2S5R9V2</accession>
<evidence type="ECO:0000256" key="9">
    <source>
        <dbReference type="ARBA" id="ARBA00022777"/>
    </source>
</evidence>
<keyword evidence="11 12" id="KW-0472">Membrane</keyword>
<dbReference type="InterPro" id="IPR013011">
    <property type="entry name" value="PTS_EIIB_2"/>
</dbReference>
<evidence type="ECO:0000256" key="2">
    <source>
        <dbReference type="ARBA" id="ARBA00022448"/>
    </source>
</evidence>
<feature type="transmembrane region" description="Helical" evidence="12">
    <location>
        <begin position="405"/>
        <end position="424"/>
    </location>
</feature>
<dbReference type="InterPro" id="IPR003501">
    <property type="entry name" value="PTS_EIIB_2/3"/>
</dbReference>
<dbReference type="RefSeq" id="WP_051437406.1">
    <property type="nucleotide sequence ID" value="NZ_PHNE01000006.1"/>
</dbReference>
<keyword evidence="2" id="KW-0813">Transport</keyword>
<dbReference type="InterPro" id="IPR003352">
    <property type="entry name" value="PTS_EIIC"/>
</dbReference>
<feature type="domain" description="PTS EIIB type-2" evidence="14">
    <location>
        <begin position="167"/>
        <end position="264"/>
    </location>
</feature>
<evidence type="ECO:0000256" key="6">
    <source>
        <dbReference type="ARBA" id="ARBA00022679"/>
    </source>
</evidence>
<dbReference type="GO" id="GO:0090563">
    <property type="term" value="F:protein-phosphocysteine-sugar phosphotransferase activity"/>
    <property type="evidence" value="ECO:0007669"/>
    <property type="project" value="TreeGrafter"/>
</dbReference>
<evidence type="ECO:0000256" key="11">
    <source>
        <dbReference type="ARBA" id="ARBA00023136"/>
    </source>
</evidence>
<dbReference type="NCBIfam" id="TIGR00848">
    <property type="entry name" value="fruA"/>
    <property type="match status" value="1"/>
</dbReference>
<keyword evidence="6" id="KW-0808">Transferase</keyword>
<gene>
    <name evidence="16" type="primary">fruB</name>
    <name evidence="16" type="ORF">ELUCI_v1c08860</name>
</gene>
<protein>
    <submittedName>
        <fullName evidence="16">PTS system, fructose-specific IIA component</fullName>
    </submittedName>
</protein>
<dbReference type="STRING" id="1399797.GCA_000518285_01090"/>
<sequence>MEKLFKEKYIFLNVDVKDIDDLFDKFSEIAFNNNIANSKNVLVDAFKSRESLSSTGLEDGIAIPHARVAAINQPTIFFIRLKENIIWETFDNSNVNTVIMLFIPETQGNYLDILANIAQKLMKPEFRNQLKSSNSKKEIVNLLTSENKVIDQVDIKINETSNSISIKKIVGITACATGVVHTYMAREALLKAGKEMNWDVRVETQGQKGPEFPLTELEIQNADVVILAVDITIDLERFIGKKYYKIGTKAVVHDPKKIIEIALDKGQILSSQETENSDGFKVKNRKIWTQHLMSGFSFMIPFLVFAGIVFAITNGIAKGSYGVWLDFNGNWEQTTMTFTKIGISLPQGVEPNHWLTPDGQGTYTAVINGWGIAIIYYLNNFAGIGFMVISPILGAYIANSIAGRSAITPAFVLTWAGTNPTMWLKWGPFANDDIIDQFPKSGSGIFMAIILGFVIGYTVRWINTKWKIHKHIKPIMPIIIIPVFVSLFFGFFLILIAGNAFGYVMSKFTQGLKLLEENKIGMAGLGLLLGMLAGVDMGGPINKIASFGATALLFTDGGKAMGVVAASFAIAPLGSGIATMIFKKKFKDDKDLGKNAIILGFMGASEGAIPFALKYTWAAIAANIIGSGIAGMFAGIFQVSGWVGAWGGPIIALFGGVTTWGMSYIGILWYLLAIAIGVGVQIIIFRTLVKIKDNDKSTNKLVFIKNKKIKNYLN</sequence>
<dbReference type="EMBL" id="PHNE01000006">
    <property type="protein sequence ID" value="PPE04106.1"/>
    <property type="molecule type" value="Genomic_DNA"/>
</dbReference>
<dbReference type="Proteomes" id="UP000237865">
    <property type="component" value="Unassembled WGS sequence"/>
</dbReference>
<dbReference type="PANTHER" id="PTHR30505:SF0">
    <property type="entry name" value="FRUCTOSE-LIKE PTS SYSTEM EIIBC COMPONENT-RELATED"/>
    <property type="match status" value="1"/>
</dbReference>
<comment type="caution">
    <text evidence="16">The sequence shown here is derived from an EMBL/GenBank/DDBJ whole genome shotgun (WGS) entry which is preliminary data.</text>
</comment>
<keyword evidence="10 12" id="KW-1133">Transmembrane helix</keyword>
<evidence type="ECO:0000256" key="10">
    <source>
        <dbReference type="ARBA" id="ARBA00022989"/>
    </source>
</evidence>
<dbReference type="GO" id="GO:0016301">
    <property type="term" value="F:kinase activity"/>
    <property type="evidence" value="ECO:0007669"/>
    <property type="project" value="UniProtKB-KW"/>
</dbReference>
<dbReference type="InterPro" id="IPR036095">
    <property type="entry name" value="PTS_EIIB-like_sf"/>
</dbReference>
<feature type="transmembrane region" description="Helical" evidence="12">
    <location>
        <begin position="374"/>
        <end position="398"/>
    </location>
</feature>
<dbReference type="NCBIfam" id="TIGR00829">
    <property type="entry name" value="FRU"/>
    <property type="match status" value="1"/>
</dbReference>
<dbReference type="Gene3D" id="3.40.930.10">
    <property type="entry name" value="Mannitol-specific EII, Chain A"/>
    <property type="match status" value="1"/>
</dbReference>
<dbReference type="SUPFAM" id="SSF55804">
    <property type="entry name" value="Phoshotransferase/anion transport protein"/>
    <property type="match status" value="1"/>
</dbReference>
<evidence type="ECO:0000259" key="13">
    <source>
        <dbReference type="PROSITE" id="PS51094"/>
    </source>
</evidence>
<evidence type="ECO:0000313" key="17">
    <source>
        <dbReference type="Proteomes" id="UP000237865"/>
    </source>
</evidence>
<evidence type="ECO:0000259" key="14">
    <source>
        <dbReference type="PROSITE" id="PS51099"/>
    </source>
</evidence>
<dbReference type="GO" id="GO:0005886">
    <property type="term" value="C:plasma membrane"/>
    <property type="evidence" value="ECO:0007669"/>
    <property type="project" value="UniProtKB-SubCell"/>
</dbReference>
<dbReference type="CDD" id="cd05569">
    <property type="entry name" value="PTS_IIB_fructose"/>
    <property type="match status" value="1"/>
</dbReference>
<feature type="transmembrane region" description="Helical" evidence="12">
    <location>
        <begin position="643"/>
        <end position="661"/>
    </location>
</feature>
<feature type="domain" description="PTS EIIA type-2" evidence="13">
    <location>
        <begin position="3"/>
        <end position="146"/>
    </location>
</feature>
<feature type="domain" description="PTS EIIC type-2" evidence="15">
    <location>
        <begin position="288"/>
        <end position="698"/>
    </location>
</feature>
<evidence type="ECO:0000256" key="1">
    <source>
        <dbReference type="ARBA" id="ARBA00004429"/>
    </source>
</evidence>
<feature type="transmembrane region" description="Helical" evidence="12">
    <location>
        <begin position="667"/>
        <end position="689"/>
    </location>
</feature>
<dbReference type="PROSITE" id="PS51104">
    <property type="entry name" value="PTS_EIIC_TYPE_2"/>
    <property type="match status" value="1"/>
</dbReference>
<feature type="transmembrane region" description="Helical" evidence="12">
    <location>
        <begin position="560"/>
        <end position="582"/>
    </location>
</feature>
<dbReference type="InterPro" id="IPR013014">
    <property type="entry name" value="PTS_EIIC_2"/>
</dbReference>
<dbReference type="PROSITE" id="PS51099">
    <property type="entry name" value="PTS_EIIB_TYPE_2"/>
    <property type="match status" value="1"/>
</dbReference>
<feature type="transmembrane region" description="Helical" evidence="12">
    <location>
        <begin position="475"/>
        <end position="500"/>
    </location>
</feature>
<keyword evidence="17" id="KW-1185">Reference proteome</keyword>
<keyword evidence="9" id="KW-0418">Kinase</keyword>
<dbReference type="InterPro" id="IPR050864">
    <property type="entry name" value="Bacterial_PTS_Sugar_Transport"/>
</dbReference>
<dbReference type="Gene3D" id="3.40.50.2300">
    <property type="match status" value="1"/>
</dbReference>
<dbReference type="InterPro" id="IPR016152">
    <property type="entry name" value="PTrfase/Anion_transptr"/>
</dbReference>
<feature type="transmembrane region" description="Helical" evidence="12">
    <location>
        <begin position="520"/>
        <end position="539"/>
    </location>
</feature>
<evidence type="ECO:0000256" key="7">
    <source>
        <dbReference type="ARBA" id="ARBA00022683"/>
    </source>
</evidence>
<dbReference type="Pfam" id="PF02302">
    <property type="entry name" value="PTS_IIB"/>
    <property type="match status" value="1"/>
</dbReference>
<comment type="subcellular location">
    <subcellularLocation>
        <location evidence="1">Cell inner membrane</location>
        <topology evidence="1">Multi-pass membrane protein</topology>
    </subcellularLocation>
</comment>
<dbReference type="Pfam" id="PF00359">
    <property type="entry name" value="PTS_EIIA_2"/>
    <property type="match status" value="1"/>
</dbReference>
<keyword evidence="4" id="KW-0597">Phosphoprotein</keyword>
<evidence type="ECO:0000259" key="15">
    <source>
        <dbReference type="PROSITE" id="PS51104"/>
    </source>
</evidence>
<name>A0A2S5R9V2_9MOLU</name>
<dbReference type="InterPro" id="IPR002178">
    <property type="entry name" value="PTS_EIIA_type-2_dom"/>
</dbReference>
<keyword evidence="5" id="KW-0762">Sugar transport</keyword>
<evidence type="ECO:0000256" key="12">
    <source>
        <dbReference type="SAM" id="Phobius"/>
    </source>
</evidence>
<dbReference type="SUPFAM" id="SSF52794">
    <property type="entry name" value="PTS system IIB component-like"/>
    <property type="match status" value="1"/>
</dbReference>
<evidence type="ECO:0000256" key="8">
    <source>
        <dbReference type="ARBA" id="ARBA00022692"/>
    </source>
</evidence>
<keyword evidence="8 12" id="KW-0812">Transmembrane</keyword>
<evidence type="ECO:0000256" key="3">
    <source>
        <dbReference type="ARBA" id="ARBA00022475"/>
    </source>
</evidence>
<reference evidence="16 17" key="1">
    <citation type="submission" date="2017-11" db="EMBL/GenBank/DDBJ databases">
        <title>Genome sequence of Entomoplasma lucivorax PIPN-2 (ATCC 49196).</title>
        <authorList>
            <person name="Lo W.-S."/>
            <person name="Gasparich G.E."/>
            <person name="Kuo C.-H."/>
        </authorList>
    </citation>
    <scope>NUCLEOTIDE SEQUENCE [LARGE SCALE GENOMIC DNA]</scope>
    <source>
        <strain evidence="16 17">PIPN-2</strain>
    </source>
</reference>
<dbReference type="PROSITE" id="PS51094">
    <property type="entry name" value="PTS_EIIA_TYPE_2"/>
    <property type="match status" value="1"/>
</dbReference>
<dbReference type="InterPro" id="IPR003353">
    <property type="entry name" value="PTS_IIB_fruc"/>
</dbReference>
<organism evidence="16 17">
    <name type="scientific">Williamsoniiplasma lucivorax</name>
    <dbReference type="NCBI Taxonomy" id="209274"/>
    <lineage>
        <taxon>Bacteria</taxon>
        <taxon>Bacillati</taxon>
        <taxon>Mycoplasmatota</taxon>
        <taxon>Mollicutes</taxon>
        <taxon>Entomoplasmatales</taxon>
        <taxon>Williamsoniiplasma</taxon>
    </lineage>
</organism>
<evidence type="ECO:0000313" key="16">
    <source>
        <dbReference type="EMBL" id="PPE04106.1"/>
    </source>
</evidence>
<dbReference type="Pfam" id="PF02378">
    <property type="entry name" value="PTS_EIIC"/>
    <property type="match status" value="1"/>
</dbReference>
<dbReference type="PANTHER" id="PTHR30505">
    <property type="entry name" value="FRUCTOSE-LIKE PERMEASE"/>
    <property type="match status" value="1"/>
</dbReference>
<dbReference type="CDD" id="cd00211">
    <property type="entry name" value="PTS_IIA_fru"/>
    <property type="match status" value="1"/>
</dbReference>
<feature type="transmembrane region" description="Helical" evidence="12">
    <location>
        <begin position="615"/>
        <end position="636"/>
    </location>
</feature>
<feature type="transmembrane region" description="Helical" evidence="12">
    <location>
        <begin position="292"/>
        <end position="317"/>
    </location>
</feature>
<keyword evidence="7" id="KW-0598">Phosphotransferase system</keyword>
<dbReference type="GO" id="GO:0009401">
    <property type="term" value="P:phosphoenolpyruvate-dependent sugar phosphotransferase system"/>
    <property type="evidence" value="ECO:0007669"/>
    <property type="project" value="UniProtKB-KW"/>
</dbReference>
<feature type="transmembrane region" description="Helical" evidence="12">
    <location>
        <begin position="444"/>
        <end position="463"/>
    </location>
</feature>
<evidence type="ECO:0000256" key="5">
    <source>
        <dbReference type="ARBA" id="ARBA00022597"/>
    </source>
</evidence>
<dbReference type="InterPro" id="IPR004715">
    <property type="entry name" value="PTS_IIA_fruc"/>
</dbReference>
<evidence type="ECO:0000256" key="4">
    <source>
        <dbReference type="ARBA" id="ARBA00022553"/>
    </source>
</evidence>
<keyword evidence="3" id="KW-1003">Cell membrane</keyword>
<proteinExistence type="predicted"/>